<comment type="similarity">
    <text evidence="2">Belongs to the carbon-nitrogen hydrolase superfamily. BTD/VNN family.</text>
</comment>
<comment type="similarity">
    <text evidence="3">Belongs to the iron/manganese superoxide dismutase family.</text>
</comment>
<dbReference type="Gene3D" id="3.55.40.20">
    <property type="entry name" value="Iron/manganese superoxide dismutase, C-terminal domain"/>
    <property type="match status" value="1"/>
</dbReference>
<organism evidence="13 14">
    <name type="scientific">Argiope bruennichi</name>
    <name type="common">Wasp spider</name>
    <name type="synonym">Aranea bruennichi</name>
    <dbReference type="NCBI Taxonomy" id="94029"/>
    <lineage>
        <taxon>Eukaryota</taxon>
        <taxon>Metazoa</taxon>
        <taxon>Ecdysozoa</taxon>
        <taxon>Arthropoda</taxon>
        <taxon>Chelicerata</taxon>
        <taxon>Arachnida</taxon>
        <taxon>Araneae</taxon>
        <taxon>Araneomorphae</taxon>
        <taxon>Entelegynae</taxon>
        <taxon>Araneoidea</taxon>
        <taxon>Araneidae</taxon>
        <taxon>Argiope</taxon>
    </lineage>
</organism>
<dbReference type="InterPro" id="IPR036526">
    <property type="entry name" value="C-N_Hydrolase_sf"/>
</dbReference>
<comment type="function">
    <text evidence="1">Destroys superoxide anion radicals which are normally produced within the cells and which are toxic to biological systems.</text>
</comment>
<feature type="transmembrane region" description="Helical" evidence="11">
    <location>
        <begin position="246"/>
        <end position="266"/>
    </location>
</feature>
<feature type="domain" description="CN hydrolase" evidence="12">
    <location>
        <begin position="295"/>
        <end position="576"/>
    </location>
</feature>
<evidence type="ECO:0000313" key="14">
    <source>
        <dbReference type="Proteomes" id="UP000807504"/>
    </source>
</evidence>
<evidence type="ECO:0000256" key="6">
    <source>
        <dbReference type="ARBA" id="ARBA00022801"/>
    </source>
</evidence>
<dbReference type="InterPro" id="IPR019831">
    <property type="entry name" value="Mn/Fe_SOD_N"/>
</dbReference>
<dbReference type="PROSITE" id="PS50263">
    <property type="entry name" value="CN_HYDROLASE"/>
    <property type="match status" value="1"/>
</dbReference>
<comment type="caution">
    <text evidence="13">The sequence shown here is derived from an EMBL/GenBank/DDBJ whole genome shotgun (WGS) entry which is preliminary data.</text>
</comment>
<accession>A0A8T0FLS4</accession>
<dbReference type="InterPro" id="IPR036324">
    <property type="entry name" value="Mn/Fe_SOD_N_sf"/>
</dbReference>
<keyword evidence="5" id="KW-0479">Metal-binding</keyword>
<dbReference type="InterPro" id="IPR003010">
    <property type="entry name" value="C-N_Hydrolase"/>
</dbReference>
<dbReference type="Pfam" id="PF02777">
    <property type="entry name" value="Sod_Fe_C"/>
    <property type="match status" value="1"/>
</dbReference>
<dbReference type="SUPFAM" id="SSF56317">
    <property type="entry name" value="Carbon-nitrogen hydrolase"/>
    <property type="match status" value="1"/>
</dbReference>
<evidence type="ECO:0000256" key="7">
    <source>
        <dbReference type="ARBA" id="ARBA00023002"/>
    </source>
</evidence>
<dbReference type="Pfam" id="PF00795">
    <property type="entry name" value="CN_hydrolase"/>
    <property type="match status" value="1"/>
</dbReference>
<dbReference type="InterPro" id="IPR036314">
    <property type="entry name" value="SOD_C_sf"/>
</dbReference>
<reference evidence="13" key="1">
    <citation type="journal article" date="2020" name="bioRxiv">
        <title>Chromosome-level reference genome of the European wasp spider Argiope bruennichi: a resource for studies on range expansion and evolutionary adaptation.</title>
        <authorList>
            <person name="Sheffer M.M."/>
            <person name="Hoppe A."/>
            <person name="Krehenwinkel H."/>
            <person name="Uhl G."/>
            <person name="Kuss A.W."/>
            <person name="Jensen L."/>
            <person name="Jensen C."/>
            <person name="Gillespie R.G."/>
            <person name="Hoff K.J."/>
            <person name="Prost S."/>
        </authorList>
    </citation>
    <scope>NUCLEOTIDE SEQUENCE</scope>
</reference>
<evidence type="ECO:0000256" key="5">
    <source>
        <dbReference type="ARBA" id="ARBA00022723"/>
    </source>
</evidence>
<keyword evidence="11" id="KW-0812">Transmembrane</keyword>
<evidence type="ECO:0000259" key="12">
    <source>
        <dbReference type="PROSITE" id="PS50263"/>
    </source>
</evidence>
<dbReference type="GO" id="GO:0004784">
    <property type="term" value="F:superoxide dismutase activity"/>
    <property type="evidence" value="ECO:0007669"/>
    <property type="project" value="UniProtKB-EC"/>
</dbReference>
<name>A0A8T0FLS4_ARGBR</name>
<dbReference type="GO" id="GO:0046872">
    <property type="term" value="F:metal ion binding"/>
    <property type="evidence" value="ECO:0007669"/>
    <property type="project" value="UniProtKB-KW"/>
</dbReference>
<evidence type="ECO:0000256" key="2">
    <source>
        <dbReference type="ARBA" id="ARBA00008225"/>
    </source>
</evidence>
<dbReference type="Proteomes" id="UP000807504">
    <property type="component" value="Unassembled WGS sequence"/>
</dbReference>
<feature type="region of interest" description="Disordered" evidence="10">
    <location>
        <begin position="1"/>
        <end position="30"/>
    </location>
</feature>
<dbReference type="Gene3D" id="3.60.110.10">
    <property type="entry name" value="Carbon-nitrogen hydrolase"/>
    <property type="match status" value="1"/>
</dbReference>
<dbReference type="SUPFAM" id="SSF54719">
    <property type="entry name" value="Fe,Mn superoxide dismutase (SOD), C-terminal domain"/>
    <property type="match status" value="1"/>
</dbReference>
<dbReference type="PANTHER" id="PTHR10609">
    <property type="entry name" value="BIOTINIDASE-RELATED"/>
    <property type="match status" value="1"/>
</dbReference>
<evidence type="ECO:0000256" key="4">
    <source>
        <dbReference type="ARBA" id="ARBA00012682"/>
    </source>
</evidence>
<evidence type="ECO:0000256" key="1">
    <source>
        <dbReference type="ARBA" id="ARBA00002170"/>
    </source>
</evidence>
<keyword evidence="14" id="KW-1185">Reference proteome</keyword>
<evidence type="ECO:0000256" key="3">
    <source>
        <dbReference type="ARBA" id="ARBA00008714"/>
    </source>
</evidence>
<dbReference type="SUPFAM" id="SSF46609">
    <property type="entry name" value="Fe,Mn superoxide dismutase (SOD), N-terminal domain"/>
    <property type="match status" value="1"/>
</dbReference>
<feature type="transmembrane region" description="Helical" evidence="11">
    <location>
        <begin position="273"/>
        <end position="290"/>
    </location>
</feature>
<dbReference type="PANTHER" id="PTHR10609:SF27">
    <property type="entry name" value="CN HYDROLASE DOMAIN-CONTAINING PROTEIN-RELATED"/>
    <property type="match status" value="1"/>
</dbReference>
<dbReference type="InterPro" id="IPR043957">
    <property type="entry name" value="Vanin_C"/>
</dbReference>
<keyword evidence="7" id="KW-0560">Oxidoreductase</keyword>
<dbReference type="Pfam" id="PF19018">
    <property type="entry name" value="Vanin_C"/>
    <property type="match status" value="1"/>
</dbReference>
<dbReference type="InterPro" id="IPR019832">
    <property type="entry name" value="Mn/Fe_SOD_C"/>
</dbReference>
<sequence length="797" mass="91007">MMPSRGKLCGGGRKSSNDKRKNGGANTGIQSFTVKPPFQIRKANLISWQDNQKMIRLFVTFGKGSEIAPAFYGLERPALEYELPPLLYTFDELEPYMDEGTAKMHYFEYHGFYIQEVNSILKRWRRNNVKGKHASRMSIIDILRNLSHIPFSYRTDLKNYGSGLLNHNLYWATISPNPQGEHRLPVGQLADKINTKFGSFLEFKATFTDVASNHFGSGFVWLCRNHSSQGFDDLVIMATDNENSPLSYNLLPILVLSNSILVIAALDHRNRDNMLAFIFYLSLFFPATVLSRDYFTAAVFEHRLQKRDIAGKEPMEIKTANLQYFGKAVEHAAEKGADIILFNEYGTYMVKSRKLLKNFAEYVPDPKVQKFNPCIENAKDRTILYTVSCFARENNIYIVVNLVGYEPCEATCDAADIEDCETKCPDDGVFFFNTNAAFDREGNLIARYRKVHPYFREVVNAQEEPDFAVFDTEFGKFGMIVCFDLIFEEAVLLKDEYNIDTLLFPTYWFDDIVPLNAVEFQQSWAIANGVNLLSANTHAPGTGSMGSGIFSKDDGALVYTYEPNGKSKLLLANVRIKGNSEIPNISSIIEITPDSAVPITETGEKFPVHCYDKVVGEAVNLEIDYRCLKLKLEKYSLTKLEKPSGEVQSCYKEFCCTLSYSTQNLQDEYYLAVYNGFNDAFDYFHWWEEVCVLTRCDPYDGKPCVLESPRSNTVFEKVELKGNFKSKKIYPSVSTTNNRLAPKQDWTVKQLETETVLKYQPSSDLPLLKVALLGRRYEEDPEFVPYYPTQFKKDNRD</sequence>
<gene>
    <name evidence="13" type="ORF">HNY73_005529</name>
</gene>
<evidence type="ECO:0000256" key="11">
    <source>
        <dbReference type="SAM" id="Phobius"/>
    </source>
</evidence>
<dbReference type="EMBL" id="JABXBU010000011">
    <property type="protein sequence ID" value="KAF8790519.1"/>
    <property type="molecule type" value="Genomic_DNA"/>
</dbReference>
<comment type="catalytic activity">
    <reaction evidence="9">
        <text>2 superoxide + 2 H(+) = H2O2 + O2</text>
        <dbReference type="Rhea" id="RHEA:20696"/>
        <dbReference type="ChEBI" id="CHEBI:15378"/>
        <dbReference type="ChEBI" id="CHEBI:15379"/>
        <dbReference type="ChEBI" id="CHEBI:16240"/>
        <dbReference type="ChEBI" id="CHEBI:18421"/>
        <dbReference type="EC" id="1.15.1.1"/>
    </reaction>
</comment>
<keyword evidence="8" id="KW-0464">Manganese</keyword>
<keyword evidence="6" id="KW-0378">Hydrolase</keyword>
<dbReference type="EC" id="1.15.1.1" evidence="4"/>
<dbReference type="InterPro" id="IPR040154">
    <property type="entry name" value="Biotinidase/VNN"/>
</dbReference>
<proteinExistence type="inferred from homology"/>
<protein>
    <recommendedName>
        <fullName evidence="4">superoxide dismutase</fullName>
        <ecNumber evidence="4">1.15.1.1</ecNumber>
    </recommendedName>
</protein>
<dbReference type="Pfam" id="PF00081">
    <property type="entry name" value="Sod_Fe_N"/>
    <property type="match status" value="1"/>
</dbReference>
<keyword evidence="11" id="KW-1133">Transmembrane helix</keyword>
<dbReference type="Gene3D" id="1.10.287.990">
    <property type="entry name" value="Fe,Mn superoxide dismutase (SOD) domain"/>
    <property type="match status" value="1"/>
</dbReference>
<keyword evidence="11" id="KW-0472">Membrane</keyword>
<dbReference type="AlphaFoldDB" id="A0A8T0FLS4"/>
<evidence type="ECO:0000256" key="10">
    <source>
        <dbReference type="SAM" id="MobiDB-lite"/>
    </source>
</evidence>
<evidence type="ECO:0000256" key="9">
    <source>
        <dbReference type="ARBA" id="ARBA00049204"/>
    </source>
</evidence>
<reference evidence="13" key="2">
    <citation type="submission" date="2020-06" db="EMBL/GenBank/DDBJ databases">
        <authorList>
            <person name="Sheffer M."/>
        </authorList>
    </citation>
    <scope>NUCLEOTIDE SEQUENCE</scope>
</reference>
<dbReference type="GO" id="GO:0016787">
    <property type="term" value="F:hydrolase activity"/>
    <property type="evidence" value="ECO:0007669"/>
    <property type="project" value="UniProtKB-KW"/>
</dbReference>
<evidence type="ECO:0000313" key="13">
    <source>
        <dbReference type="EMBL" id="KAF8790519.1"/>
    </source>
</evidence>
<evidence type="ECO:0000256" key="8">
    <source>
        <dbReference type="ARBA" id="ARBA00023211"/>
    </source>
</evidence>